<proteinExistence type="predicted"/>
<reference evidence="1" key="1">
    <citation type="journal article" date="2009" name="Rice">
        <title>De Novo Next Generation Sequencing of Plant Genomes.</title>
        <authorList>
            <person name="Rounsley S."/>
            <person name="Marri P.R."/>
            <person name="Yu Y."/>
            <person name="He R."/>
            <person name="Sisneros N."/>
            <person name="Goicoechea J.L."/>
            <person name="Lee S.J."/>
            <person name="Angelova A."/>
            <person name="Kudrna D."/>
            <person name="Luo M."/>
            <person name="Affourtit J."/>
            <person name="Desany B."/>
            <person name="Knight J."/>
            <person name="Niazi F."/>
            <person name="Egholm M."/>
            <person name="Wing R.A."/>
        </authorList>
    </citation>
    <scope>NUCLEOTIDE SEQUENCE [LARGE SCALE GENOMIC DNA]</scope>
    <source>
        <strain evidence="1">cv. IRGC 105608</strain>
    </source>
</reference>
<dbReference type="HOGENOM" id="CLU_127915_0_0_1"/>
<dbReference type="AlphaFoldDB" id="A0A0D3HMY5"/>
<organism evidence="1">
    <name type="scientific">Oryza barthii</name>
    <dbReference type="NCBI Taxonomy" id="65489"/>
    <lineage>
        <taxon>Eukaryota</taxon>
        <taxon>Viridiplantae</taxon>
        <taxon>Streptophyta</taxon>
        <taxon>Embryophyta</taxon>
        <taxon>Tracheophyta</taxon>
        <taxon>Spermatophyta</taxon>
        <taxon>Magnoliopsida</taxon>
        <taxon>Liliopsida</taxon>
        <taxon>Poales</taxon>
        <taxon>Poaceae</taxon>
        <taxon>BOP clade</taxon>
        <taxon>Oryzoideae</taxon>
        <taxon>Oryzeae</taxon>
        <taxon>Oryzinae</taxon>
        <taxon>Oryza</taxon>
    </lineage>
</organism>
<dbReference type="EnsemblPlants" id="OBART11G16770.1">
    <property type="protein sequence ID" value="OBART11G16770.1"/>
    <property type="gene ID" value="OBART11G16770"/>
</dbReference>
<protein>
    <submittedName>
        <fullName evidence="1">Uncharacterized protein</fullName>
    </submittedName>
</protein>
<sequence>MSRAARRLHLRPRAGIAVSFSSRAIVLFLSGEDNKKAISSRRKVEAELSFRAEDGVWRKETLMEEWCQSLDFSGVIYYDVAVRRLEQPPPSRSLLRSPLP</sequence>
<accession>A0A0D3HMY5</accession>
<keyword evidence="2" id="KW-1185">Reference proteome</keyword>
<dbReference type="eggNOG" id="ENOG502S3R7">
    <property type="taxonomic scope" value="Eukaryota"/>
</dbReference>
<evidence type="ECO:0000313" key="1">
    <source>
        <dbReference type="EnsemblPlants" id="OBART11G16770.1"/>
    </source>
</evidence>
<dbReference type="Proteomes" id="UP000026960">
    <property type="component" value="Chromosome 11"/>
</dbReference>
<name>A0A0D3HMY5_9ORYZ</name>
<dbReference type="Gramene" id="OBART11G16770.1">
    <property type="protein sequence ID" value="OBART11G16770.1"/>
    <property type="gene ID" value="OBART11G16770"/>
</dbReference>
<reference evidence="1" key="2">
    <citation type="submission" date="2015-03" db="UniProtKB">
        <authorList>
            <consortium name="EnsemblPlants"/>
        </authorList>
    </citation>
    <scope>IDENTIFICATION</scope>
</reference>
<evidence type="ECO:0000313" key="2">
    <source>
        <dbReference type="Proteomes" id="UP000026960"/>
    </source>
</evidence>
<dbReference type="PaxDb" id="65489-OBART11G16770.1"/>